<organism evidence="10 11">
    <name type="scientific">Nonomuraea terrae</name>
    <dbReference type="NCBI Taxonomy" id="2530383"/>
    <lineage>
        <taxon>Bacteria</taxon>
        <taxon>Bacillati</taxon>
        <taxon>Actinomycetota</taxon>
        <taxon>Actinomycetes</taxon>
        <taxon>Streptosporangiales</taxon>
        <taxon>Streptosporangiaceae</taxon>
        <taxon>Nonomuraea</taxon>
    </lineage>
</organism>
<name>A0A4R4XJR4_9ACTN</name>
<keyword evidence="3 7" id="KW-0812">Transmembrane</keyword>
<dbReference type="OrthoDB" id="9763957at2"/>
<keyword evidence="11" id="KW-1185">Reference proteome</keyword>
<dbReference type="InterPro" id="IPR050539">
    <property type="entry name" value="ThrE_Dicarb/AminoAcid_Exp"/>
</dbReference>
<feature type="domain" description="Threonine/serine exporter-like N-terminal" evidence="8">
    <location>
        <begin position="20"/>
        <end position="260"/>
    </location>
</feature>
<feature type="transmembrane region" description="Helical" evidence="7">
    <location>
        <begin position="391"/>
        <end position="413"/>
    </location>
</feature>
<evidence type="ECO:0000256" key="1">
    <source>
        <dbReference type="ARBA" id="ARBA00004651"/>
    </source>
</evidence>
<evidence type="ECO:0000259" key="8">
    <source>
        <dbReference type="Pfam" id="PF06738"/>
    </source>
</evidence>
<comment type="caution">
    <text evidence="10">The sequence shown here is derived from an EMBL/GenBank/DDBJ whole genome shotgun (WGS) entry which is preliminary data.</text>
</comment>
<evidence type="ECO:0000256" key="2">
    <source>
        <dbReference type="ARBA" id="ARBA00022475"/>
    </source>
</evidence>
<feature type="transmembrane region" description="Helical" evidence="7">
    <location>
        <begin position="204"/>
        <end position="223"/>
    </location>
</feature>
<evidence type="ECO:0000313" key="10">
    <source>
        <dbReference type="EMBL" id="TDD30959.1"/>
    </source>
</evidence>
<keyword evidence="4 7" id="KW-1133">Transmembrane helix</keyword>
<dbReference type="AlphaFoldDB" id="A0A4R4XJR4"/>
<dbReference type="InterPro" id="IPR024528">
    <property type="entry name" value="ThrE_2"/>
</dbReference>
<evidence type="ECO:0000256" key="6">
    <source>
        <dbReference type="ARBA" id="ARBA00034125"/>
    </source>
</evidence>
<evidence type="ECO:0000256" key="7">
    <source>
        <dbReference type="SAM" id="Phobius"/>
    </source>
</evidence>
<feature type="transmembrane region" description="Helical" evidence="7">
    <location>
        <begin position="125"/>
        <end position="158"/>
    </location>
</feature>
<dbReference type="Pfam" id="PF12821">
    <property type="entry name" value="ThrE_2"/>
    <property type="match status" value="1"/>
</dbReference>
<comment type="similarity">
    <text evidence="6">Belongs to the ThrE exporter (TC 2.A.79) family.</text>
</comment>
<dbReference type="GO" id="GO:0015744">
    <property type="term" value="P:succinate transport"/>
    <property type="evidence" value="ECO:0007669"/>
    <property type="project" value="TreeGrafter"/>
</dbReference>
<protein>
    <submittedName>
        <fullName evidence="10">Threonine/serine exporter family protein</fullName>
    </submittedName>
</protein>
<dbReference type="GO" id="GO:0022857">
    <property type="term" value="F:transmembrane transporter activity"/>
    <property type="evidence" value="ECO:0007669"/>
    <property type="project" value="InterPro"/>
</dbReference>
<dbReference type="Pfam" id="PF06738">
    <property type="entry name" value="ThrE"/>
    <property type="match status" value="1"/>
</dbReference>
<dbReference type="GO" id="GO:0005886">
    <property type="term" value="C:plasma membrane"/>
    <property type="evidence" value="ECO:0007669"/>
    <property type="project" value="UniProtKB-SubCell"/>
</dbReference>
<comment type="subcellular location">
    <subcellularLocation>
        <location evidence="1">Cell membrane</location>
        <topology evidence="1">Multi-pass membrane protein</topology>
    </subcellularLocation>
</comment>
<keyword evidence="2" id="KW-1003">Cell membrane</keyword>
<feature type="transmembrane region" description="Helical" evidence="7">
    <location>
        <begin position="278"/>
        <end position="299"/>
    </location>
</feature>
<evidence type="ECO:0000259" key="9">
    <source>
        <dbReference type="Pfam" id="PF12821"/>
    </source>
</evidence>
<sequence>MSSADGRAVSDADANRAVSLTLRVGELLLANGEGTENVTAAMLAIGRTYGLRRIEADVNLSALTLSLVRDDGRLPVTAERRVRRREPDFARLIALHELVDEVTGQRPSLAEAQRRLRELTGRAGVYPGWVVVTALALVSTSAAVLVGGGVVVALAAFLATALGDRAGAWLARRGVAEFFQLAVAAAVGTAAAVFMIWRQMPVQASAVVVGAVIALLPGRPLVACVQDGIAGEYVTATARLSEVVFIVAAVISGIGTMLTFAVKAGVSVTVNDAPAAPLSLAVPQLLGALGLGLTFAVALRVPPRHVPPAAFGSVAIWIVYVCLCWLKLPTVLATTAAAAVIGLLGSAYAHRVRVPPMVFVIPAIGPLLPGSELFRGMLKLSLGDVLGGSHYLIEALSIALGIGAGVILGIDLLRAMRRRDVTRRIRQAARRTRGY</sequence>
<dbReference type="PANTHER" id="PTHR34390">
    <property type="entry name" value="UPF0442 PROTEIN YJJB-RELATED"/>
    <property type="match status" value="1"/>
</dbReference>
<proteinExistence type="inferred from homology"/>
<feature type="transmembrane region" description="Helical" evidence="7">
    <location>
        <begin position="243"/>
        <end position="266"/>
    </location>
</feature>
<gene>
    <name evidence="10" type="ORF">E1286_45570</name>
</gene>
<evidence type="ECO:0000313" key="11">
    <source>
        <dbReference type="Proteomes" id="UP000295302"/>
    </source>
</evidence>
<keyword evidence="5 7" id="KW-0472">Membrane</keyword>
<evidence type="ECO:0000256" key="5">
    <source>
        <dbReference type="ARBA" id="ARBA00023136"/>
    </source>
</evidence>
<accession>A0A4R4XJR4</accession>
<dbReference type="Proteomes" id="UP000295302">
    <property type="component" value="Unassembled WGS sequence"/>
</dbReference>
<dbReference type="InterPro" id="IPR010619">
    <property type="entry name" value="ThrE-like_N"/>
</dbReference>
<dbReference type="EMBL" id="SMKQ01000337">
    <property type="protein sequence ID" value="TDD30959.1"/>
    <property type="molecule type" value="Genomic_DNA"/>
</dbReference>
<feature type="transmembrane region" description="Helical" evidence="7">
    <location>
        <begin position="178"/>
        <end position="197"/>
    </location>
</feature>
<reference evidence="10 11" key="1">
    <citation type="submission" date="2019-03" db="EMBL/GenBank/DDBJ databases">
        <title>Draft genome sequences of novel Actinobacteria.</title>
        <authorList>
            <person name="Sahin N."/>
            <person name="Ay H."/>
            <person name="Saygin H."/>
        </authorList>
    </citation>
    <scope>NUCLEOTIDE SEQUENCE [LARGE SCALE GENOMIC DNA]</scope>
    <source>
        <strain evidence="10 11">CH32</strain>
    </source>
</reference>
<feature type="domain" description="Threonine/Serine exporter ThrE" evidence="9">
    <location>
        <begin position="293"/>
        <end position="408"/>
    </location>
</feature>
<evidence type="ECO:0000256" key="4">
    <source>
        <dbReference type="ARBA" id="ARBA00022989"/>
    </source>
</evidence>
<feature type="transmembrane region" description="Helical" evidence="7">
    <location>
        <begin position="331"/>
        <end position="349"/>
    </location>
</feature>
<evidence type="ECO:0000256" key="3">
    <source>
        <dbReference type="ARBA" id="ARBA00022692"/>
    </source>
</evidence>
<dbReference type="RefSeq" id="WP_132623392.1">
    <property type="nucleotide sequence ID" value="NZ_SMKQ01000337.1"/>
</dbReference>
<feature type="transmembrane region" description="Helical" evidence="7">
    <location>
        <begin position="305"/>
        <end position="326"/>
    </location>
</feature>